<proteinExistence type="predicted"/>
<evidence type="ECO:0000313" key="1">
    <source>
        <dbReference type="EMBL" id="DBA54660.1"/>
    </source>
</evidence>
<organism evidence="1">
    <name type="scientific">Geoglobus ahangari pleomorphic virus 1</name>
    <dbReference type="NCBI Taxonomy" id="3115752"/>
    <lineage>
        <taxon>Viruses</taxon>
        <taxon>Monodnaviria</taxon>
        <taxon>Trapavirae</taxon>
        <taxon>Calorviricota</taxon>
        <taxon>Caminiviricetes</taxon>
        <taxon>Ageovirales</taxon>
        <taxon>Thalassapleoviridae</taxon>
        <taxon>Geogavirus</taxon>
        <taxon>Geogavirus guaymasense</taxon>
    </lineage>
</organism>
<dbReference type="EMBL" id="BK065157">
    <property type="protein sequence ID" value="DBA54660.1"/>
    <property type="molecule type" value="Genomic_DNA"/>
</dbReference>
<sequence>MGVMQDYRFRVLIKSGNGRDHAVAVDARKIALRNNISKVNGTYKLDLEQIKVEMGEDLAMEFWEILMYMLPLEKVKRAIEEFAERVSF</sequence>
<gene>
    <name evidence="1" type="ORF">GahPV1_gp23</name>
</gene>
<accession>A0AAT9JAL0</accession>
<protein>
    <submittedName>
        <fullName evidence="1">Uncharacterized protein</fullName>
    </submittedName>
</protein>
<reference evidence="1" key="1">
    <citation type="journal article" date="2024" name="ISME J.">
        <title>Pleomorphic viruses establish stable relationship with marine hyperthermophilic archaea.</title>
        <authorList>
            <person name="Baquero D.P."/>
            <person name="Bignon E.A."/>
            <person name="Krupovic M."/>
        </authorList>
    </citation>
    <scope>NUCLEOTIDE SEQUENCE</scope>
</reference>
<name>A0AAT9JAL0_9VIRU</name>